<protein>
    <submittedName>
        <fullName evidence="1">Uncharacterized protein</fullName>
    </submittedName>
</protein>
<dbReference type="PANTHER" id="PTHR18945">
    <property type="entry name" value="NEUROTRANSMITTER GATED ION CHANNEL"/>
    <property type="match status" value="1"/>
</dbReference>
<dbReference type="InterPro" id="IPR036734">
    <property type="entry name" value="Neur_chan_lig-bd_sf"/>
</dbReference>
<sequence>MASWPDLFPDFVGLDFFPVNSAHNGHGEQVWQIEIIGSSMQITGNSATFQYKFSVIEVPEDGDQSFTDGYTLTKASAQIDVAQKAFRVDGGLELIESTMPPGSYNLKGLNWEFLLNSDNTLITKVDTSWAGHKSLLFVKPKTSLVPHLAPSGLAMIQDKIKAARRFMSECDLVEAQAERVVRIKMDDIRIGKLATQEEMFEADVKFTLSWLITRDELYQRIVKPHDWLPSWCPPAPAVLNSHQEGSVAITCKPVVLHKNGREVTLSQAWSIRGSFHETLELDNYPFDCQPLHVHFAFSAPDGESITWEHGECEKLLGIDTDAGNESPIRVMLARAVVRQESRSSRSFELEMLEPTSKVHCCVGVVVKRKATMYWVRIILVQLLINILSLTIFSIDPVDDKADRLNVILVVLLVAAAYSQITASMLPSLGYMTLIDRYIFESLLFMSGLCLQVAFIGDVKTDQICMWADAVMMILWHLYKALRIFVWIIPRESRKGLELNWSGKPKTSGRRQLSGSAKRWSRLESQPIKDSE</sequence>
<dbReference type="InterPro" id="IPR006201">
    <property type="entry name" value="Neur_channel"/>
</dbReference>
<dbReference type="SUPFAM" id="SSF90112">
    <property type="entry name" value="Neurotransmitter-gated ion-channel transmembrane pore"/>
    <property type="match status" value="1"/>
</dbReference>
<evidence type="ECO:0000313" key="2">
    <source>
        <dbReference type="Proteomes" id="UP001642464"/>
    </source>
</evidence>
<dbReference type="EMBL" id="CAXAMM010005114">
    <property type="protein sequence ID" value="CAK9006063.1"/>
    <property type="molecule type" value="Genomic_DNA"/>
</dbReference>
<comment type="caution">
    <text evidence="1">The sequence shown here is derived from an EMBL/GenBank/DDBJ whole genome shotgun (WGS) entry which is preliminary data.</text>
</comment>
<dbReference type="Proteomes" id="UP001642464">
    <property type="component" value="Unassembled WGS sequence"/>
</dbReference>
<organism evidence="1 2">
    <name type="scientific">Durusdinium trenchii</name>
    <dbReference type="NCBI Taxonomy" id="1381693"/>
    <lineage>
        <taxon>Eukaryota</taxon>
        <taxon>Sar</taxon>
        <taxon>Alveolata</taxon>
        <taxon>Dinophyceae</taxon>
        <taxon>Suessiales</taxon>
        <taxon>Symbiodiniaceae</taxon>
        <taxon>Durusdinium</taxon>
    </lineage>
</organism>
<reference evidence="1 2" key="1">
    <citation type="submission" date="2024-02" db="EMBL/GenBank/DDBJ databases">
        <authorList>
            <person name="Chen Y."/>
            <person name="Shah S."/>
            <person name="Dougan E. K."/>
            <person name="Thang M."/>
            <person name="Chan C."/>
        </authorList>
    </citation>
    <scope>NUCLEOTIDE SEQUENCE [LARGE SCALE GENOMIC DNA]</scope>
</reference>
<name>A0ABP0IVD8_9DINO</name>
<gene>
    <name evidence="1" type="ORF">SCF082_LOCUS8860</name>
</gene>
<dbReference type="Gene3D" id="1.20.58.390">
    <property type="entry name" value="Neurotransmitter-gated ion-channel transmembrane domain"/>
    <property type="match status" value="1"/>
</dbReference>
<evidence type="ECO:0000313" key="1">
    <source>
        <dbReference type="EMBL" id="CAK9006063.1"/>
    </source>
</evidence>
<accession>A0ABP0IVD8</accession>
<dbReference type="InterPro" id="IPR036719">
    <property type="entry name" value="Neuro-gated_channel_TM_sf"/>
</dbReference>
<dbReference type="Gene3D" id="2.70.170.10">
    <property type="entry name" value="Neurotransmitter-gated ion-channel ligand-binding domain"/>
    <property type="match status" value="1"/>
</dbReference>
<dbReference type="InterPro" id="IPR038050">
    <property type="entry name" value="Neuro_actylchol_rec"/>
</dbReference>
<keyword evidence="2" id="KW-1185">Reference proteome</keyword>
<proteinExistence type="predicted"/>